<dbReference type="AlphaFoldDB" id="A0AA88DT70"/>
<name>A0AA88DT70_FICCA</name>
<gene>
    <name evidence="2" type="ORF">TIFTF001_030194</name>
</gene>
<evidence type="ECO:0000313" key="3">
    <source>
        <dbReference type="Proteomes" id="UP001187192"/>
    </source>
</evidence>
<evidence type="ECO:0000256" key="1">
    <source>
        <dbReference type="SAM" id="MobiDB-lite"/>
    </source>
</evidence>
<keyword evidence="3" id="KW-1185">Reference proteome</keyword>
<proteinExistence type="predicted"/>
<feature type="region of interest" description="Disordered" evidence="1">
    <location>
        <begin position="1"/>
        <end position="34"/>
    </location>
</feature>
<reference evidence="2" key="1">
    <citation type="submission" date="2023-07" db="EMBL/GenBank/DDBJ databases">
        <title>draft genome sequence of fig (Ficus carica).</title>
        <authorList>
            <person name="Takahashi T."/>
            <person name="Nishimura K."/>
        </authorList>
    </citation>
    <scope>NUCLEOTIDE SEQUENCE</scope>
</reference>
<protein>
    <submittedName>
        <fullName evidence="2">Uncharacterized protein</fullName>
    </submittedName>
</protein>
<comment type="caution">
    <text evidence="2">The sequence shown here is derived from an EMBL/GenBank/DDBJ whole genome shotgun (WGS) entry which is preliminary data.</text>
</comment>
<dbReference type="Proteomes" id="UP001187192">
    <property type="component" value="Unassembled WGS sequence"/>
</dbReference>
<accession>A0AA88DT70</accession>
<organism evidence="2 3">
    <name type="scientific">Ficus carica</name>
    <name type="common">Common fig</name>
    <dbReference type="NCBI Taxonomy" id="3494"/>
    <lineage>
        <taxon>Eukaryota</taxon>
        <taxon>Viridiplantae</taxon>
        <taxon>Streptophyta</taxon>
        <taxon>Embryophyta</taxon>
        <taxon>Tracheophyta</taxon>
        <taxon>Spermatophyta</taxon>
        <taxon>Magnoliopsida</taxon>
        <taxon>eudicotyledons</taxon>
        <taxon>Gunneridae</taxon>
        <taxon>Pentapetalae</taxon>
        <taxon>rosids</taxon>
        <taxon>fabids</taxon>
        <taxon>Rosales</taxon>
        <taxon>Moraceae</taxon>
        <taxon>Ficeae</taxon>
        <taxon>Ficus</taxon>
    </lineage>
</organism>
<feature type="compositionally biased region" description="Basic and acidic residues" evidence="1">
    <location>
        <begin position="1"/>
        <end position="12"/>
    </location>
</feature>
<sequence length="55" mass="6152">MDDKRREPEKGRLGARGCQSSEGEGGDNRHLGAETSIVRREGRRQLALGCRDNNR</sequence>
<evidence type="ECO:0000313" key="2">
    <source>
        <dbReference type="EMBL" id="GMN61104.1"/>
    </source>
</evidence>
<dbReference type="EMBL" id="BTGU01000106">
    <property type="protein sequence ID" value="GMN61104.1"/>
    <property type="molecule type" value="Genomic_DNA"/>
</dbReference>